<feature type="region of interest" description="Disordered" evidence="1">
    <location>
        <begin position="189"/>
        <end position="214"/>
    </location>
</feature>
<dbReference type="AlphaFoldDB" id="A0A410FSK5"/>
<feature type="compositionally biased region" description="Basic residues" evidence="1">
    <location>
        <begin position="202"/>
        <end position="214"/>
    </location>
</feature>
<reference evidence="4" key="1">
    <citation type="submission" date="2018-12" db="EMBL/GenBank/DDBJ databases">
        <title>Complete genome sequence of an uncultured bacterium of the candidate phylum Bipolaricaulota.</title>
        <authorList>
            <person name="Kadnikov V.V."/>
            <person name="Mardanov A.V."/>
            <person name="Beletsky A.V."/>
            <person name="Frank Y.A."/>
            <person name="Karnachuk O.V."/>
            <person name="Ravin N.V."/>
        </authorList>
    </citation>
    <scope>NUCLEOTIDE SEQUENCE [LARGE SCALE GENOMIC DNA]</scope>
</reference>
<dbReference type="InterPro" id="IPR011051">
    <property type="entry name" value="RmlC_Cupin_sf"/>
</dbReference>
<accession>A0A410FSK5</accession>
<dbReference type="SUPFAM" id="SSF51182">
    <property type="entry name" value="RmlC-like cupins"/>
    <property type="match status" value="1"/>
</dbReference>
<protein>
    <recommendedName>
        <fullName evidence="2">Cupin type-2 domain-containing protein</fullName>
    </recommendedName>
</protein>
<sequence>MKIQHLVLDNDVHKALKARKKQVGITVKEIGNSALRAALLVPTKQELIAQKLVETGKITREEYDRAVAAATRSLKSGRAAARQPIVPPLDGTTVTVGSWKGAMIHRDPQGMFVLFAHEAADGKKTPSTLHEHSEAHSWAVVLQGKVRWRIGAEERVCGPGEPVLIPPGVLHNSAPLTRNTVMLMLMSPPESQSRDTLGAPKKERRARASRGGAR</sequence>
<evidence type="ECO:0000256" key="1">
    <source>
        <dbReference type="SAM" id="MobiDB-lite"/>
    </source>
</evidence>
<dbReference type="Proteomes" id="UP000287233">
    <property type="component" value="Chromosome"/>
</dbReference>
<dbReference type="InterPro" id="IPR014710">
    <property type="entry name" value="RmlC-like_jellyroll"/>
</dbReference>
<dbReference type="KEGG" id="bih:BIP78_0194"/>
<evidence type="ECO:0000259" key="2">
    <source>
        <dbReference type="Pfam" id="PF07883"/>
    </source>
</evidence>
<evidence type="ECO:0000313" key="4">
    <source>
        <dbReference type="Proteomes" id="UP000287233"/>
    </source>
</evidence>
<name>A0A410FSK5_BIPS1</name>
<gene>
    <name evidence="3" type="ORF">BIP78_0194</name>
</gene>
<dbReference type="InterPro" id="IPR013096">
    <property type="entry name" value="Cupin_2"/>
</dbReference>
<organism evidence="3 4">
    <name type="scientific">Bipolaricaulis sibiricus</name>
    <dbReference type="NCBI Taxonomy" id="2501609"/>
    <lineage>
        <taxon>Bacteria</taxon>
        <taxon>Candidatus Bipolaricaulota</taxon>
        <taxon>Candidatus Bipolaricaulia</taxon>
        <taxon>Candidatus Bipolaricaulales</taxon>
        <taxon>Candidatus Bipolaricaulaceae</taxon>
        <taxon>Candidatus Bipolaricaulis</taxon>
    </lineage>
</organism>
<dbReference type="Pfam" id="PF07883">
    <property type="entry name" value="Cupin_2"/>
    <property type="match status" value="1"/>
</dbReference>
<dbReference type="Gene3D" id="2.60.120.10">
    <property type="entry name" value="Jelly Rolls"/>
    <property type="match status" value="1"/>
</dbReference>
<proteinExistence type="predicted"/>
<evidence type="ECO:0000313" key="3">
    <source>
        <dbReference type="EMBL" id="QAA75962.1"/>
    </source>
</evidence>
<dbReference type="EMBL" id="CP034928">
    <property type="protein sequence ID" value="QAA75962.1"/>
    <property type="molecule type" value="Genomic_DNA"/>
</dbReference>
<feature type="domain" description="Cupin type-2" evidence="2">
    <location>
        <begin position="127"/>
        <end position="172"/>
    </location>
</feature>